<accession>A0ABR2KL38</accession>
<evidence type="ECO:0000313" key="2">
    <source>
        <dbReference type="Proteomes" id="UP001470230"/>
    </source>
</evidence>
<keyword evidence="2" id="KW-1185">Reference proteome</keyword>
<name>A0ABR2KL38_9EUKA</name>
<gene>
    <name evidence="1" type="ORF">M9Y10_028358</name>
</gene>
<comment type="caution">
    <text evidence="1">The sequence shown here is derived from an EMBL/GenBank/DDBJ whole genome shotgun (WGS) entry which is preliminary data.</text>
</comment>
<sequence>MITQNQNSWIFYGKVAVANPTLKWDDFWIQIKGYWLEISKKLGQACSFIIPLDLQSITAAFQETNVQNSIAIVTSQMTGSNKIYLQSTNRYDIIQMYHALQYGQSLMQTAFQKAQIPQTTEFDCETITSFFNIGKSKLRLIASPRGLEFTGNKTSTLYEYDKIHSVYAKLNDASADTRLCINVDENGSVVTKEFNCLSRQNLINAISCFMINTYIWKQNSSQAPNNGQPVPDLM</sequence>
<organism evidence="1 2">
    <name type="scientific">Tritrichomonas musculus</name>
    <dbReference type="NCBI Taxonomy" id="1915356"/>
    <lineage>
        <taxon>Eukaryota</taxon>
        <taxon>Metamonada</taxon>
        <taxon>Parabasalia</taxon>
        <taxon>Tritrichomonadida</taxon>
        <taxon>Tritrichomonadidae</taxon>
        <taxon>Tritrichomonas</taxon>
    </lineage>
</organism>
<reference evidence="1 2" key="1">
    <citation type="submission" date="2024-04" db="EMBL/GenBank/DDBJ databases">
        <title>Tritrichomonas musculus Genome.</title>
        <authorList>
            <person name="Alves-Ferreira E."/>
            <person name="Grigg M."/>
            <person name="Lorenzi H."/>
            <person name="Galac M."/>
        </authorList>
    </citation>
    <scope>NUCLEOTIDE SEQUENCE [LARGE SCALE GENOMIC DNA]</scope>
    <source>
        <strain evidence="1 2">EAF2021</strain>
    </source>
</reference>
<dbReference type="EMBL" id="JAPFFF010000004">
    <property type="protein sequence ID" value="KAK8891152.1"/>
    <property type="molecule type" value="Genomic_DNA"/>
</dbReference>
<dbReference type="Proteomes" id="UP001470230">
    <property type="component" value="Unassembled WGS sequence"/>
</dbReference>
<evidence type="ECO:0000313" key="1">
    <source>
        <dbReference type="EMBL" id="KAK8891152.1"/>
    </source>
</evidence>
<protein>
    <submittedName>
        <fullName evidence="1">Uncharacterized protein</fullName>
    </submittedName>
</protein>
<proteinExistence type="predicted"/>